<evidence type="ECO:0000313" key="2">
    <source>
        <dbReference type="Proteomes" id="UP000217257"/>
    </source>
</evidence>
<dbReference type="EMBL" id="CP022098">
    <property type="protein sequence ID" value="ATB36178.1"/>
    <property type="molecule type" value="Genomic_DNA"/>
</dbReference>
<evidence type="ECO:0000313" key="1">
    <source>
        <dbReference type="EMBL" id="ATB36178.1"/>
    </source>
</evidence>
<dbReference type="KEGG" id="cfus:CYFUS_001592"/>
<organism evidence="1 2">
    <name type="scientific">Cystobacter fuscus</name>
    <dbReference type="NCBI Taxonomy" id="43"/>
    <lineage>
        <taxon>Bacteria</taxon>
        <taxon>Pseudomonadati</taxon>
        <taxon>Myxococcota</taxon>
        <taxon>Myxococcia</taxon>
        <taxon>Myxococcales</taxon>
        <taxon>Cystobacterineae</taxon>
        <taxon>Archangiaceae</taxon>
        <taxon>Cystobacter</taxon>
    </lineage>
</organism>
<proteinExistence type="predicted"/>
<dbReference type="Proteomes" id="UP000217257">
    <property type="component" value="Chromosome"/>
</dbReference>
<gene>
    <name evidence="1" type="ORF">CYFUS_001592</name>
</gene>
<sequence>MLPYKGTRQPPQPIAILGRNRTGKTVTNGRETVRFDKHGFAEFETKFETLIDDVHIGSSSHRMHYRRDVHLGRRIPIDFRMEEFK</sequence>
<protein>
    <submittedName>
        <fullName evidence="1">Uncharacterized protein</fullName>
    </submittedName>
</protein>
<name>A0A250IY59_9BACT</name>
<accession>A0A250IY59</accession>
<dbReference type="AlphaFoldDB" id="A0A250IY59"/>
<dbReference type="RefSeq" id="WP_198316502.1">
    <property type="nucleotide sequence ID" value="NZ_CP022098.1"/>
</dbReference>
<reference evidence="1 2" key="1">
    <citation type="submission" date="2017-06" db="EMBL/GenBank/DDBJ databases">
        <title>Sequencing and comparative analysis of myxobacterial genomes.</title>
        <authorList>
            <person name="Rupp O."/>
            <person name="Goesmann A."/>
            <person name="Sogaard-Andersen L."/>
        </authorList>
    </citation>
    <scope>NUCLEOTIDE SEQUENCE [LARGE SCALE GENOMIC DNA]</scope>
    <source>
        <strain evidence="1 2">DSM 52655</strain>
    </source>
</reference>